<name>A0A1Y6CDN2_9PROT</name>
<protein>
    <submittedName>
        <fullName evidence="6">Blue copper oxidase</fullName>
    </submittedName>
</protein>
<feature type="domain" description="Plastocyanin-like" evidence="3">
    <location>
        <begin position="233"/>
        <end position="299"/>
    </location>
</feature>
<dbReference type="GO" id="GO:0016491">
    <property type="term" value="F:oxidoreductase activity"/>
    <property type="evidence" value="ECO:0007669"/>
    <property type="project" value="UniProtKB-KW"/>
</dbReference>
<dbReference type="RefSeq" id="WP_179243976.1">
    <property type="nucleotide sequence ID" value="NZ_FWZX01000020.1"/>
</dbReference>
<dbReference type="InterPro" id="IPR008972">
    <property type="entry name" value="Cupredoxin"/>
</dbReference>
<dbReference type="Proteomes" id="UP000192917">
    <property type="component" value="Unassembled WGS sequence"/>
</dbReference>
<evidence type="ECO:0000259" key="3">
    <source>
        <dbReference type="Pfam" id="PF00394"/>
    </source>
</evidence>
<dbReference type="InterPro" id="IPR002355">
    <property type="entry name" value="Cu_oxidase_Cu_BS"/>
</dbReference>
<dbReference type="InterPro" id="IPR001117">
    <property type="entry name" value="Cu-oxidase_2nd"/>
</dbReference>
<feature type="domain" description="Plastocyanin-like" evidence="4">
    <location>
        <begin position="409"/>
        <end position="518"/>
    </location>
</feature>
<proteinExistence type="predicted"/>
<dbReference type="STRING" id="560819.SAMN05428998_120117"/>
<keyword evidence="7" id="KW-1185">Reference proteome</keyword>
<gene>
    <name evidence="6" type="ORF">SAMN05428998_120117</name>
</gene>
<dbReference type="Pfam" id="PF07732">
    <property type="entry name" value="Cu-oxidase_3"/>
    <property type="match status" value="1"/>
</dbReference>
<dbReference type="Pfam" id="PF07731">
    <property type="entry name" value="Cu-oxidase_2"/>
    <property type="match status" value="1"/>
</dbReference>
<evidence type="ECO:0000259" key="4">
    <source>
        <dbReference type="Pfam" id="PF07731"/>
    </source>
</evidence>
<feature type="domain" description="Plastocyanin-like" evidence="5">
    <location>
        <begin position="56"/>
        <end position="169"/>
    </location>
</feature>
<dbReference type="CDD" id="cd04232">
    <property type="entry name" value="CuRO_1_CueO_FtsP"/>
    <property type="match status" value="1"/>
</dbReference>
<dbReference type="InterPro" id="IPR045087">
    <property type="entry name" value="Cu-oxidase_fam"/>
</dbReference>
<organism evidence="6 7">
    <name type="scientific">Tistlia consotensis USBA 355</name>
    <dbReference type="NCBI Taxonomy" id="560819"/>
    <lineage>
        <taxon>Bacteria</taxon>
        <taxon>Pseudomonadati</taxon>
        <taxon>Pseudomonadota</taxon>
        <taxon>Alphaproteobacteria</taxon>
        <taxon>Rhodospirillales</taxon>
        <taxon>Rhodovibrionaceae</taxon>
        <taxon>Tistlia</taxon>
    </lineage>
</organism>
<evidence type="ECO:0000256" key="2">
    <source>
        <dbReference type="ARBA" id="ARBA00023002"/>
    </source>
</evidence>
<sequence length="519" mass="56008">MNALSRRELLSGIAALAAAGALPGSRPGRAAGRPALPIPPELRADAEGTVALRAQPGEMEFRPGVRTPTYGINGPFLGPAIRVRRGDRVAVKVTNGLDEAITLHWHGLKIPGDADGSPYNLIRPGATWRPTLEIDQPAATCWFHPHVYPATAELVIKGLAGLFLIDDAESDALGLPSRWGVDDIPLILQDRRFNPDGSFFHRFNLVAVTAGYVGDSLLVNGAAYPEARTARGWLRLRLLNGSNARSYRLGLSDGRSLYVVASDGGLLSEPVELKELTIYGGERYEVLVDARNGRPFDLVSRPTGQMAMNLPPFDGELPLVTLRPDGAEGEGRLPDALVQLPPLVAGLPPVSRNLVMQMLLDAQGMDLLKAAGLMKMDREKKTDPAVVKAVTKLITDGPALPLDQQLGANAVNGTPFRMGAVSFSAPLKTDLRWLISEGSDRMQHPVHIHGCQFRILALDGKPPPAQMAGWKDIAPIEKGGTAEIQVRFDHPAPREHPFMAHCHNLEHEDSGMMTDFSVA</sequence>
<reference evidence="6 7" key="1">
    <citation type="submission" date="2017-04" db="EMBL/GenBank/DDBJ databases">
        <authorList>
            <person name="Afonso C.L."/>
            <person name="Miller P.J."/>
            <person name="Scott M.A."/>
            <person name="Spackman E."/>
            <person name="Goraichik I."/>
            <person name="Dimitrov K.M."/>
            <person name="Suarez D.L."/>
            <person name="Swayne D.E."/>
        </authorList>
    </citation>
    <scope>NUCLEOTIDE SEQUENCE [LARGE SCALE GENOMIC DNA]</scope>
    <source>
        <strain evidence="6 7">USBA 355</strain>
    </source>
</reference>
<keyword evidence="2" id="KW-0560">Oxidoreductase</keyword>
<dbReference type="PROSITE" id="PS00080">
    <property type="entry name" value="MULTICOPPER_OXIDASE2"/>
    <property type="match status" value="1"/>
</dbReference>
<keyword evidence="1" id="KW-0479">Metal-binding</keyword>
<evidence type="ECO:0000256" key="1">
    <source>
        <dbReference type="ARBA" id="ARBA00022723"/>
    </source>
</evidence>
<dbReference type="Pfam" id="PF00394">
    <property type="entry name" value="Cu-oxidase"/>
    <property type="match status" value="1"/>
</dbReference>
<dbReference type="Gene3D" id="2.60.40.420">
    <property type="entry name" value="Cupredoxins - blue copper proteins"/>
    <property type="match status" value="3"/>
</dbReference>
<dbReference type="PROSITE" id="PS51318">
    <property type="entry name" value="TAT"/>
    <property type="match status" value="1"/>
</dbReference>
<dbReference type="EMBL" id="FWZX01000020">
    <property type="protein sequence ID" value="SMF55886.1"/>
    <property type="molecule type" value="Genomic_DNA"/>
</dbReference>
<dbReference type="SUPFAM" id="SSF49503">
    <property type="entry name" value="Cupredoxins"/>
    <property type="match status" value="3"/>
</dbReference>
<dbReference type="CDD" id="cd13867">
    <property type="entry name" value="CuRO_2_CueO_FtsP"/>
    <property type="match status" value="1"/>
</dbReference>
<evidence type="ECO:0000259" key="5">
    <source>
        <dbReference type="Pfam" id="PF07732"/>
    </source>
</evidence>
<dbReference type="AlphaFoldDB" id="A0A1Y6CDN2"/>
<dbReference type="PANTHER" id="PTHR11709:SF2">
    <property type="entry name" value="MULTICOPPER OXIDASE LPR1"/>
    <property type="match status" value="1"/>
</dbReference>
<dbReference type="PANTHER" id="PTHR11709">
    <property type="entry name" value="MULTI-COPPER OXIDASE"/>
    <property type="match status" value="1"/>
</dbReference>
<dbReference type="InterPro" id="IPR011706">
    <property type="entry name" value="Cu-oxidase_C"/>
</dbReference>
<dbReference type="GO" id="GO:0005507">
    <property type="term" value="F:copper ion binding"/>
    <property type="evidence" value="ECO:0007669"/>
    <property type="project" value="InterPro"/>
</dbReference>
<dbReference type="InterPro" id="IPR011707">
    <property type="entry name" value="Cu-oxidase-like_N"/>
</dbReference>
<dbReference type="NCBIfam" id="NF008205">
    <property type="entry name" value="PRK10965.1"/>
    <property type="match status" value="1"/>
</dbReference>
<evidence type="ECO:0000313" key="7">
    <source>
        <dbReference type="Proteomes" id="UP000192917"/>
    </source>
</evidence>
<evidence type="ECO:0000313" key="6">
    <source>
        <dbReference type="EMBL" id="SMF55886.1"/>
    </source>
</evidence>
<accession>A0A1Y6CDN2</accession>
<dbReference type="InterPro" id="IPR006311">
    <property type="entry name" value="TAT_signal"/>
</dbReference>
<dbReference type="GO" id="GO:0030288">
    <property type="term" value="C:outer membrane-bounded periplasmic space"/>
    <property type="evidence" value="ECO:0007669"/>
    <property type="project" value="TreeGrafter"/>
</dbReference>